<evidence type="ECO:0000313" key="5">
    <source>
        <dbReference type="EMBL" id="KAK5780331.1"/>
    </source>
</evidence>
<feature type="compositionally biased region" description="Basic and acidic residues" evidence="4">
    <location>
        <begin position="7"/>
        <end position="21"/>
    </location>
</feature>
<comment type="similarity">
    <text evidence="2">Belongs to the CorA metal ion transporter (MIT) (TC 1.A.35) family.</text>
</comment>
<comment type="caution">
    <text evidence="5">The sequence shown here is derived from an EMBL/GenBank/DDBJ whole genome shotgun (WGS) entry which is preliminary data.</text>
</comment>
<evidence type="ECO:0000256" key="3">
    <source>
        <dbReference type="ARBA" id="ARBA00022792"/>
    </source>
</evidence>
<feature type="region of interest" description="Disordered" evidence="4">
    <location>
        <begin position="1"/>
        <end position="21"/>
    </location>
</feature>
<gene>
    <name evidence="5" type="ORF">RI543_002087</name>
</gene>
<dbReference type="GO" id="GO:0005743">
    <property type="term" value="C:mitochondrial inner membrane"/>
    <property type="evidence" value="ECO:0007669"/>
    <property type="project" value="UniProtKB-SubCell"/>
</dbReference>
<evidence type="ECO:0000256" key="1">
    <source>
        <dbReference type="ARBA" id="ARBA00004448"/>
    </source>
</evidence>
<dbReference type="EMBL" id="JAWIZZ010000041">
    <property type="protein sequence ID" value="KAK5780331.1"/>
    <property type="molecule type" value="Genomic_DNA"/>
</dbReference>
<comment type="subcellular location">
    <subcellularLocation>
        <location evidence="1">Mitochondrion inner membrane</location>
        <topology evidence="1">Multi-pass membrane protein</topology>
    </subcellularLocation>
</comment>
<keyword evidence="3" id="KW-0472">Membrane</keyword>
<keyword evidence="3" id="KW-0999">Mitochondrion inner membrane</keyword>
<keyword evidence="6" id="KW-1185">Reference proteome</keyword>
<dbReference type="InterPro" id="IPR039204">
    <property type="entry name" value="MRS2-like"/>
</dbReference>
<dbReference type="AlphaFoldDB" id="A0AAN7ZY19"/>
<dbReference type="Proteomes" id="UP001306508">
    <property type="component" value="Unassembled WGS sequence"/>
</dbReference>
<evidence type="ECO:0000313" key="6">
    <source>
        <dbReference type="Proteomes" id="UP001306508"/>
    </source>
</evidence>
<evidence type="ECO:0000256" key="4">
    <source>
        <dbReference type="SAM" id="MobiDB-lite"/>
    </source>
</evidence>
<evidence type="ECO:0000256" key="2">
    <source>
        <dbReference type="ARBA" id="ARBA00009765"/>
    </source>
</evidence>
<organism evidence="5 6">
    <name type="scientific">Arxiozyma heterogenica</name>
    <dbReference type="NCBI Taxonomy" id="278026"/>
    <lineage>
        <taxon>Eukaryota</taxon>
        <taxon>Fungi</taxon>
        <taxon>Dikarya</taxon>
        <taxon>Ascomycota</taxon>
        <taxon>Saccharomycotina</taxon>
        <taxon>Saccharomycetes</taxon>
        <taxon>Saccharomycetales</taxon>
        <taxon>Saccharomycetaceae</taxon>
        <taxon>Arxiozyma</taxon>
    </lineage>
</organism>
<accession>A0AAN7ZY19</accession>
<name>A0AAN7ZY19_9SACH</name>
<dbReference type="Pfam" id="PF22099">
    <property type="entry name" value="MRS2-like"/>
    <property type="match status" value="1"/>
</dbReference>
<protein>
    <submittedName>
        <fullName evidence="5">Uncharacterized protein</fullName>
    </submittedName>
</protein>
<proteinExistence type="inferred from homology"/>
<keyword evidence="3" id="KW-0496">Mitochondrion</keyword>
<sequence length="181" mass="21089">MESLTNTKEHSNPPKEQEDGVAKTLQVAHNLESSFLKNWQSDTHVSEVQELIKAHKTIKNIEKMTHSIRDLFQECKGDRDNSMCLTVEKMEWETLHDVASMIIQEYTSKVDQIMMKLNDLSRQIMLWQEAAFIMDSHRGIGQVSECQDWITLKEIYLDYKHKVLNDSINEIKNTVARLPNN</sequence>
<reference evidence="6" key="1">
    <citation type="submission" date="2023-07" db="EMBL/GenBank/DDBJ databases">
        <title>A draft genome of Kazachstania heterogenica Y-27499.</title>
        <authorList>
            <person name="Donic C."/>
            <person name="Kralova J.S."/>
            <person name="Fidel L."/>
            <person name="Ben-Dor S."/>
            <person name="Jung S."/>
        </authorList>
    </citation>
    <scope>NUCLEOTIDE SEQUENCE [LARGE SCALE GENOMIC DNA]</scope>
    <source>
        <strain evidence="6">Y27499</strain>
    </source>
</reference>